<evidence type="ECO:0000313" key="2">
    <source>
        <dbReference type="Proteomes" id="UP000693672"/>
    </source>
</evidence>
<dbReference type="AlphaFoldDB" id="A0A916K6C2"/>
<proteinExistence type="predicted"/>
<organism evidence="1 2">
    <name type="scientific">Paenibacillus solanacearum</name>
    <dbReference type="NCBI Taxonomy" id="2048548"/>
    <lineage>
        <taxon>Bacteria</taxon>
        <taxon>Bacillati</taxon>
        <taxon>Bacillota</taxon>
        <taxon>Bacilli</taxon>
        <taxon>Bacillales</taxon>
        <taxon>Paenibacillaceae</taxon>
        <taxon>Paenibacillus</taxon>
    </lineage>
</organism>
<name>A0A916K6C2_9BACL</name>
<evidence type="ECO:0008006" key="3">
    <source>
        <dbReference type="Google" id="ProtNLM"/>
    </source>
</evidence>
<sequence>MEGVKVSIDRIVVDFTNVYWSFFNPLRQWLCDYYNAAFYVKDKGFKYRVRVREGKYWVYISYQLVYARMSRKHTLRIECHPDSLVYFRSWLSQIVDNAEEVQFVRSDVAFDIPLPLAELFVLSLTGRNMRKKLGTFYSNKRHQRQVAGYCRVYDKKQELSQRHGVSIQGELTRFEIVYKPDDKIPMNRLVQFPPQFNRLYLCSHVTEPEQLKPKHLQRVRGLMTGELEQREVTGYYRREIEKIMRKSPTLDFDITAAEQWEDVVTIPCSVLGGLITKTAIAQ</sequence>
<dbReference type="Proteomes" id="UP000693672">
    <property type="component" value="Unassembled WGS sequence"/>
</dbReference>
<reference evidence="1" key="1">
    <citation type="submission" date="2021-06" db="EMBL/GenBank/DDBJ databases">
        <authorList>
            <person name="Criscuolo A."/>
        </authorList>
    </citation>
    <scope>NUCLEOTIDE SEQUENCE</scope>
    <source>
        <strain evidence="1">CIP111600</strain>
    </source>
</reference>
<dbReference type="RefSeq" id="WP_218095258.1">
    <property type="nucleotide sequence ID" value="NZ_CAJVAS010000041.1"/>
</dbReference>
<protein>
    <recommendedName>
        <fullName evidence="3">Replication initiation factor family protein</fullName>
    </recommendedName>
</protein>
<dbReference type="EMBL" id="CAJVAS010000041">
    <property type="protein sequence ID" value="CAG7648174.1"/>
    <property type="molecule type" value="Genomic_DNA"/>
</dbReference>
<comment type="caution">
    <text evidence="1">The sequence shown here is derived from an EMBL/GenBank/DDBJ whole genome shotgun (WGS) entry which is preliminary data.</text>
</comment>
<keyword evidence="2" id="KW-1185">Reference proteome</keyword>
<gene>
    <name evidence="1" type="ORF">PAESOLCIP111_05544</name>
</gene>
<evidence type="ECO:0000313" key="1">
    <source>
        <dbReference type="EMBL" id="CAG7648174.1"/>
    </source>
</evidence>
<accession>A0A916K6C2</accession>